<protein>
    <submittedName>
        <fullName evidence="2">Uncharacterized protein</fullName>
    </submittedName>
</protein>
<feature type="region of interest" description="Disordered" evidence="1">
    <location>
        <begin position="1"/>
        <end position="37"/>
    </location>
</feature>
<reference evidence="2" key="2">
    <citation type="journal article" date="2015" name="Data Brief">
        <title>Shoot transcriptome of the giant reed, Arundo donax.</title>
        <authorList>
            <person name="Barrero R.A."/>
            <person name="Guerrero F.D."/>
            <person name="Moolhuijzen P."/>
            <person name="Goolsby J.A."/>
            <person name="Tidwell J."/>
            <person name="Bellgard S.E."/>
            <person name="Bellgard M.I."/>
        </authorList>
    </citation>
    <scope>NUCLEOTIDE SEQUENCE</scope>
    <source>
        <tissue evidence="2">Shoot tissue taken approximately 20 cm above the soil surface</tissue>
    </source>
</reference>
<name>A0A0A9AQ38_ARUDO</name>
<dbReference type="AlphaFoldDB" id="A0A0A9AQ38"/>
<evidence type="ECO:0000256" key="1">
    <source>
        <dbReference type="SAM" id="MobiDB-lite"/>
    </source>
</evidence>
<organism evidence="2">
    <name type="scientific">Arundo donax</name>
    <name type="common">Giant reed</name>
    <name type="synonym">Donax arundinaceus</name>
    <dbReference type="NCBI Taxonomy" id="35708"/>
    <lineage>
        <taxon>Eukaryota</taxon>
        <taxon>Viridiplantae</taxon>
        <taxon>Streptophyta</taxon>
        <taxon>Embryophyta</taxon>
        <taxon>Tracheophyta</taxon>
        <taxon>Spermatophyta</taxon>
        <taxon>Magnoliopsida</taxon>
        <taxon>Liliopsida</taxon>
        <taxon>Poales</taxon>
        <taxon>Poaceae</taxon>
        <taxon>PACMAD clade</taxon>
        <taxon>Arundinoideae</taxon>
        <taxon>Arundineae</taxon>
        <taxon>Arundo</taxon>
    </lineage>
</organism>
<evidence type="ECO:0000313" key="2">
    <source>
        <dbReference type="EMBL" id="JAD53849.1"/>
    </source>
</evidence>
<dbReference type="EMBL" id="GBRH01244046">
    <property type="protein sequence ID" value="JAD53849.1"/>
    <property type="molecule type" value="Transcribed_RNA"/>
</dbReference>
<reference evidence="2" key="1">
    <citation type="submission" date="2014-09" db="EMBL/GenBank/DDBJ databases">
        <authorList>
            <person name="Magalhaes I.L.F."/>
            <person name="Oliveira U."/>
            <person name="Santos F.R."/>
            <person name="Vidigal T.H.D.A."/>
            <person name="Brescovit A.D."/>
            <person name="Santos A.J."/>
        </authorList>
    </citation>
    <scope>NUCLEOTIDE SEQUENCE</scope>
    <source>
        <tissue evidence="2">Shoot tissue taken approximately 20 cm above the soil surface</tissue>
    </source>
</reference>
<accession>A0A0A9AQ38</accession>
<sequence length="53" mass="6262">MRWDSMELNFHPSRQGPSNSMCLSRPPSNKKREMSSVHWPSPIDDILSHRVIW</sequence>
<proteinExistence type="predicted"/>